<evidence type="ECO:0000313" key="7">
    <source>
        <dbReference type="Proteomes" id="UP001152797"/>
    </source>
</evidence>
<proteinExistence type="predicted"/>
<protein>
    <submittedName>
        <fullName evidence="6">Malonyl-CoA-acyl carrier protein transacylase, mitochondrial (MCT) (Mitochondrial malonyl CoA:AC P acyltransferase) (Mitochondrial malonyltransferase) ([Acyl-carrier-protein] malonyltransferase)</fullName>
    </submittedName>
</protein>
<evidence type="ECO:0000313" key="4">
    <source>
        <dbReference type="EMBL" id="CAI3994294.1"/>
    </source>
</evidence>
<dbReference type="EMBL" id="CAMXCT030001935">
    <property type="protein sequence ID" value="CAL4781606.1"/>
    <property type="molecule type" value="Genomic_DNA"/>
</dbReference>
<dbReference type="OrthoDB" id="406695at2759"/>
<dbReference type="CDD" id="cd18316">
    <property type="entry name" value="BTB_POZ_KCTD-like"/>
    <property type="match status" value="1"/>
</dbReference>
<dbReference type="Gene3D" id="3.30.70.250">
    <property type="entry name" value="Malonyl-CoA ACP transacylase, ACP-binding"/>
    <property type="match status" value="1"/>
</dbReference>
<dbReference type="Gene3D" id="3.40.366.10">
    <property type="entry name" value="Malonyl-Coenzyme A Acyl Carrier Protein, domain 2"/>
    <property type="match status" value="3"/>
</dbReference>
<name>A0A9P1FYG0_9DINO</name>
<dbReference type="SMART" id="SM00248">
    <property type="entry name" value="ANK"/>
    <property type="match status" value="2"/>
</dbReference>
<dbReference type="InterPro" id="IPR001227">
    <property type="entry name" value="Ac_transferase_dom_sf"/>
</dbReference>
<keyword evidence="6" id="KW-0012">Acyltransferase</keyword>
<sequence>MLSADEKPCYRLHPATALSQAATDAQTGATEHAICPKNWEWPIGSKTREPNPARLRRGTMPEYHPGTDVEIPSGVPSSGFRNAIPNAKRYMKHNMVEIKAVREASYTGDYAKLQEMLATGDEKTLFNGDLNGFVNNITALHMAAMAGQTEGVELLLKAKADPHVKESMKYGNDPEDGRTALEFAKAAGYDDIVEILEHAEKEMPYGWYVPSGEGNNAKVYNCWEWGKKPTKGYFSSRPGAAEANGFDPMKYGTGPVKDDDDEEEVVQKLDAPKIAAPTKALPAAAASGPAPLPVALLFPGQGSQCVGMLKQVKDIPAVQGMLSSAKDILGYDVLDLCLQGPEAKLEETRFCQPVMFLAGLAAVEKLKSEKSDHATRFEAAAGLSLGEYTALCAAGAFTFEYDVLPRWLLLLAAWPCVAVVLETPAKRKKTLPKGLLRDDLQGPLFVHIPKTAGTSIWKALGPNYTDSGRYPEVAFFCMKHNPPKEHVPDSWAVVRDVCDRLVSEFAWARLQGWYQAYQKDGLHYHEEPNCTTFNKWVTLVMKKYEQDSDVEDCHLIPQWCCVPAMCFKLPVRYASKVDKMIPLSQHLESDIHKMDPRLSHVDLHSSNSHSHVAKRMNVSCGCLTPANLHAVQSHFLEDFVHLRSVLGPSKYEPKADVLTVPQKGKSDAKVKQGGAAMQDAASIGKQAMLSVAGFEKEKLSGLCEEARKFEGAKGVCQIANELFPKGFSCAGTETAINKLKELADSGGALQAKVLKTSGGFHTSLMEPAKAKLAQARQPIPWRHAVEVSERNTEVDAEREQLRGAWQRLSEERDLTTEHLEKLRQETEEWCYREKLKIDNEWQRLNQLSEEMTKMWPATVEILEINCSGEHFTIPRETICGIEGSVLSEMFSDEFLHEIPRDEEGRFFLDFNPQCFGMVVEYLRNRRLRADAPLPLVPQMQKRNMELLAEAWKLWPFLKTNRLNQLHGTSLHISTQLVDQKELHIIRATHPGWQVLGAEQPLPVSTLSYFEVKVLQNPDTRGGLALGVCGHLPSGTETHSIRLQQCVLYNSNNGLLGDSIGEHDVKAGLNLCDGESLGLCHDVISGSLQWYHNRQLIGTSTFKARWSSVFPVFGLYVPGQSVAVDFQAEALDDMLPRMQPLKHSVYMNTTGEALKPGTEPKAVVELLKKQLTSPVLWEPSMQKMISSGITDFYECGPNKQIKAMMKRINPKAWGATTNVEV</sequence>
<comment type="caution">
    <text evidence="4">The sequence shown here is derived from an EMBL/GenBank/DDBJ whole genome shotgun (WGS) entry which is preliminary data.</text>
</comment>
<organism evidence="4">
    <name type="scientific">Cladocopium goreaui</name>
    <dbReference type="NCBI Taxonomy" id="2562237"/>
    <lineage>
        <taxon>Eukaryota</taxon>
        <taxon>Sar</taxon>
        <taxon>Alveolata</taxon>
        <taxon>Dinophyceae</taxon>
        <taxon>Suessiales</taxon>
        <taxon>Symbiodiniaceae</taxon>
        <taxon>Cladocopium</taxon>
    </lineage>
</organism>
<reference evidence="4" key="1">
    <citation type="submission" date="2022-10" db="EMBL/GenBank/DDBJ databases">
        <authorList>
            <person name="Chen Y."/>
            <person name="Dougan E. K."/>
            <person name="Chan C."/>
            <person name="Rhodes N."/>
            <person name="Thang M."/>
        </authorList>
    </citation>
    <scope>NUCLEOTIDE SEQUENCE</scope>
</reference>
<dbReference type="EMBL" id="CAMXCT020001935">
    <property type="protein sequence ID" value="CAL1147669.1"/>
    <property type="molecule type" value="Genomic_DNA"/>
</dbReference>
<evidence type="ECO:0000256" key="1">
    <source>
        <dbReference type="PROSITE-ProRule" id="PRU00023"/>
    </source>
</evidence>
<dbReference type="InterPro" id="IPR052760">
    <property type="entry name" value="Mitochondrial_malonyltrans"/>
</dbReference>
<dbReference type="EMBL" id="CAMXCT010001935">
    <property type="protein sequence ID" value="CAI3994294.1"/>
    <property type="molecule type" value="Genomic_DNA"/>
</dbReference>
<dbReference type="SUPFAM" id="SSF54695">
    <property type="entry name" value="POZ domain"/>
    <property type="match status" value="1"/>
</dbReference>
<dbReference type="PROSITE" id="PS50188">
    <property type="entry name" value="B302_SPRY"/>
    <property type="match status" value="1"/>
</dbReference>
<dbReference type="AlphaFoldDB" id="A0A9P1FYG0"/>
<evidence type="ECO:0000256" key="2">
    <source>
        <dbReference type="SAM" id="MobiDB-lite"/>
    </source>
</evidence>
<dbReference type="InterPro" id="IPR003131">
    <property type="entry name" value="T1-type_BTB"/>
</dbReference>
<dbReference type="SUPFAM" id="SSF48403">
    <property type="entry name" value="Ankyrin repeat"/>
    <property type="match status" value="1"/>
</dbReference>
<dbReference type="PROSITE" id="PS50297">
    <property type="entry name" value="ANK_REP_REGION"/>
    <property type="match status" value="1"/>
</dbReference>
<feature type="domain" description="B30.2/SPRY" evidence="3">
    <location>
        <begin position="934"/>
        <end position="1130"/>
    </location>
</feature>
<evidence type="ECO:0000313" key="5">
    <source>
        <dbReference type="EMBL" id="CAL1147669.1"/>
    </source>
</evidence>
<dbReference type="PANTHER" id="PTHR47170">
    <property type="entry name" value="MALONYL-COA ACP TRANSACYLASE, ACP-BINDING"/>
    <property type="match status" value="1"/>
</dbReference>
<feature type="repeat" description="ANK" evidence="1">
    <location>
        <begin position="135"/>
        <end position="167"/>
    </location>
</feature>
<dbReference type="Gene3D" id="3.30.710.10">
    <property type="entry name" value="Potassium Channel Kv1.1, Chain A"/>
    <property type="match status" value="1"/>
</dbReference>
<dbReference type="PANTHER" id="PTHR47170:SF2">
    <property type="entry name" value="MALONYL-COA:ACP TRANSACYLASE (MAT) DOMAIN-CONTAINING PROTEIN"/>
    <property type="match status" value="1"/>
</dbReference>
<dbReference type="InterPro" id="IPR001870">
    <property type="entry name" value="B30.2/SPRY"/>
</dbReference>
<evidence type="ECO:0000259" key="3">
    <source>
        <dbReference type="PROSITE" id="PS50188"/>
    </source>
</evidence>
<dbReference type="PROSITE" id="PS50088">
    <property type="entry name" value="ANK_REPEAT"/>
    <property type="match status" value="1"/>
</dbReference>
<dbReference type="SUPFAM" id="SSF52151">
    <property type="entry name" value="FabD/lysophospholipase-like"/>
    <property type="match status" value="2"/>
</dbReference>
<dbReference type="Pfam" id="PF12796">
    <property type="entry name" value="Ank_2"/>
    <property type="match status" value="1"/>
</dbReference>
<dbReference type="InterPro" id="IPR016035">
    <property type="entry name" value="Acyl_Trfase/lysoPLipase"/>
</dbReference>
<reference evidence="5" key="2">
    <citation type="submission" date="2024-04" db="EMBL/GenBank/DDBJ databases">
        <authorList>
            <person name="Chen Y."/>
            <person name="Shah S."/>
            <person name="Dougan E. K."/>
            <person name="Thang M."/>
            <person name="Chan C."/>
        </authorList>
    </citation>
    <scope>NUCLEOTIDE SEQUENCE [LARGE SCALE GENOMIC DNA]</scope>
</reference>
<keyword evidence="6" id="KW-0808">Transferase</keyword>
<dbReference type="InterPro" id="IPR043136">
    <property type="entry name" value="B30.2/SPRY_sf"/>
</dbReference>
<dbReference type="InterPro" id="IPR036770">
    <property type="entry name" value="Ankyrin_rpt-contain_sf"/>
</dbReference>
<dbReference type="InterPro" id="IPR002110">
    <property type="entry name" value="Ankyrin_rpt"/>
</dbReference>
<accession>A0A9P1FYG0</accession>
<gene>
    <name evidence="4" type="ORF">C1SCF055_LOCUS20946</name>
</gene>
<dbReference type="GO" id="GO:0051260">
    <property type="term" value="P:protein homooligomerization"/>
    <property type="evidence" value="ECO:0007669"/>
    <property type="project" value="InterPro"/>
</dbReference>
<dbReference type="Gene3D" id="2.60.120.920">
    <property type="match status" value="1"/>
</dbReference>
<dbReference type="SMART" id="SM00827">
    <property type="entry name" value="PKS_AT"/>
    <property type="match status" value="1"/>
</dbReference>
<keyword evidence="1" id="KW-0040">ANK repeat</keyword>
<evidence type="ECO:0000313" key="6">
    <source>
        <dbReference type="EMBL" id="CAL4781606.1"/>
    </source>
</evidence>
<dbReference type="Pfam" id="PF02214">
    <property type="entry name" value="BTB_2"/>
    <property type="match status" value="1"/>
</dbReference>
<feature type="region of interest" description="Disordered" evidence="2">
    <location>
        <begin position="41"/>
        <end position="77"/>
    </location>
</feature>
<dbReference type="Gene3D" id="1.25.40.20">
    <property type="entry name" value="Ankyrin repeat-containing domain"/>
    <property type="match status" value="1"/>
</dbReference>
<keyword evidence="7" id="KW-1185">Reference proteome</keyword>
<dbReference type="InterPro" id="IPR011333">
    <property type="entry name" value="SKP1/BTB/POZ_sf"/>
</dbReference>
<dbReference type="Pfam" id="PF00698">
    <property type="entry name" value="Acyl_transf_1"/>
    <property type="match status" value="1"/>
</dbReference>
<dbReference type="Proteomes" id="UP001152797">
    <property type="component" value="Unassembled WGS sequence"/>
</dbReference>
<dbReference type="InterPro" id="IPR014043">
    <property type="entry name" value="Acyl_transferase_dom"/>
</dbReference>
<dbReference type="GO" id="GO:0016746">
    <property type="term" value="F:acyltransferase activity"/>
    <property type="evidence" value="ECO:0007669"/>
    <property type="project" value="UniProtKB-KW"/>
</dbReference>